<organism evidence="1 2">
    <name type="scientific">Filimonas zeae</name>
    <dbReference type="NCBI Taxonomy" id="1737353"/>
    <lineage>
        <taxon>Bacteria</taxon>
        <taxon>Pseudomonadati</taxon>
        <taxon>Bacteroidota</taxon>
        <taxon>Chitinophagia</taxon>
        <taxon>Chitinophagales</taxon>
        <taxon>Chitinophagaceae</taxon>
        <taxon>Filimonas</taxon>
    </lineage>
</organism>
<sequence>MVGGSCGKVYDLSGADWQPDAPPSDSVFNREIQVLNLGARLPAGHVPADDGDAMFFSLEKFSSVAIGYRSTDRWDVAFSGSFRSTLSANNGSKSGFGYGTSAVGGMVVLEKRFDEVTEIPGDSQFQYPGESGLDDQGAFGAPLGHIFYTFGGNPLRPEINKNLENPDPAVQAEANKYVHLLYCLSQTMVDTFKNVRVLRPRTIIFKTAKGNFAKLETQSLYDGVMNPLQMKRDRSVIMPAYSFRYVVVPASERRFGFMVTRPRLTVKL</sequence>
<keyword evidence="2" id="KW-1185">Reference proteome</keyword>
<dbReference type="Proteomes" id="UP000627292">
    <property type="component" value="Unassembled WGS sequence"/>
</dbReference>
<gene>
    <name evidence="1" type="ORF">GCM10011379_58890</name>
</gene>
<accession>A0A917J488</accession>
<protein>
    <submittedName>
        <fullName evidence="1">Uncharacterized protein</fullName>
    </submittedName>
</protein>
<reference evidence="1" key="2">
    <citation type="submission" date="2020-09" db="EMBL/GenBank/DDBJ databases">
        <authorList>
            <person name="Sun Q."/>
            <person name="Zhou Y."/>
        </authorList>
    </citation>
    <scope>NUCLEOTIDE SEQUENCE</scope>
    <source>
        <strain evidence="1">CGMCC 1.15290</strain>
    </source>
</reference>
<reference evidence="1" key="1">
    <citation type="journal article" date="2014" name="Int. J. Syst. Evol. Microbiol.">
        <title>Complete genome sequence of Corynebacterium casei LMG S-19264T (=DSM 44701T), isolated from a smear-ripened cheese.</title>
        <authorList>
            <consortium name="US DOE Joint Genome Institute (JGI-PGF)"/>
            <person name="Walter F."/>
            <person name="Albersmeier A."/>
            <person name="Kalinowski J."/>
            <person name="Ruckert C."/>
        </authorList>
    </citation>
    <scope>NUCLEOTIDE SEQUENCE</scope>
    <source>
        <strain evidence="1">CGMCC 1.15290</strain>
    </source>
</reference>
<name>A0A917J488_9BACT</name>
<evidence type="ECO:0000313" key="1">
    <source>
        <dbReference type="EMBL" id="GGH83463.1"/>
    </source>
</evidence>
<proteinExistence type="predicted"/>
<dbReference type="EMBL" id="BMIB01000010">
    <property type="protein sequence ID" value="GGH83463.1"/>
    <property type="molecule type" value="Genomic_DNA"/>
</dbReference>
<comment type="caution">
    <text evidence="1">The sequence shown here is derived from an EMBL/GenBank/DDBJ whole genome shotgun (WGS) entry which is preliminary data.</text>
</comment>
<evidence type="ECO:0000313" key="2">
    <source>
        <dbReference type="Proteomes" id="UP000627292"/>
    </source>
</evidence>
<dbReference type="AlphaFoldDB" id="A0A917J488"/>